<dbReference type="PANTHER" id="PTHR11070">
    <property type="entry name" value="UVRD / RECB / PCRA DNA HELICASE FAMILY MEMBER"/>
    <property type="match status" value="1"/>
</dbReference>
<keyword evidence="5" id="KW-0413">Isomerase</keyword>
<dbReference type="Proteomes" id="UP001139494">
    <property type="component" value="Unassembled WGS sequence"/>
</dbReference>
<comment type="catalytic activity">
    <reaction evidence="6">
        <text>Couples ATP hydrolysis with the unwinding of duplex DNA by translocating in the 3'-5' direction.</text>
        <dbReference type="EC" id="5.6.2.4"/>
    </reaction>
</comment>
<dbReference type="GO" id="GO:0016787">
    <property type="term" value="F:hydrolase activity"/>
    <property type="evidence" value="ECO:0007669"/>
    <property type="project" value="UniProtKB-UniRule"/>
</dbReference>
<dbReference type="Pfam" id="PF13361">
    <property type="entry name" value="UvrD_C"/>
    <property type="match status" value="1"/>
</dbReference>
<evidence type="ECO:0000256" key="7">
    <source>
        <dbReference type="ARBA" id="ARBA00034808"/>
    </source>
</evidence>
<dbReference type="GO" id="GO:0000725">
    <property type="term" value="P:recombinational repair"/>
    <property type="evidence" value="ECO:0007669"/>
    <property type="project" value="TreeGrafter"/>
</dbReference>
<dbReference type="GO" id="GO:0005524">
    <property type="term" value="F:ATP binding"/>
    <property type="evidence" value="ECO:0007669"/>
    <property type="project" value="UniProtKB-UniRule"/>
</dbReference>
<dbReference type="EC" id="5.6.2.4" evidence="7"/>
<evidence type="ECO:0000313" key="11">
    <source>
        <dbReference type="EMBL" id="MCQ4334830.1"/>
    </source>
</evidence>
<evidence type="ECO:0000313" key="12">
    <source>
        <dbReference type="Proteomes" id="UP001139494"/>
    </source>
</evidence>
<proteinExistence type="predicted"/>
<evidence type="ECO:0000256" key="8">
    <source>
        <dbReference type="ARBA" id="ARBA00048988"/>
    </source>
</evidence>
<evidence type="ECO:0000256" key="5">
    <source>
        <dbReference type="ARBA" id="ARBA00023235"/>
    </source>
</evidence>
<reference evidence="11" key="1">
    <citation type="journal article" date="2023" name="Front. Microbiol.">
        <title>Genomic-based phylogenetic and metabolic analyses of the genus Natronomonas, and description of Natronomonas aquatica sp. nov.</title>
        <authorList>
            <person name="Garcia-Roldan A."/>
            <person name="Duran-Viseras A."/>
            <person name="de la Haba R.R."/>
            <person name="Corral P."/>
            <person name="Sanchez-Porro C."/>
            <person name="Ventosa A."/>
        </authorList>
    </citation>
    <scope>NUCLEOTIDE SEQUENCE</scope>
    <source>
        <strain evidence="11">F2-12</strain>
    </source>
</reference>
<evidence type="ECO:0000259" key="10">
    <source>
        <dbReference type="PROSITE" id="PS51198"/>
    </source>
</evidence>
<comment type="caution">
    <text evidence="11">The sequence shown here is derived from an EMBL/GenBank/DDBJ whole genome shotgun (WGS) entry which is preliminary data.</text>
</comment>
<keyword evidence="3 9" id="KW-0347">Helicase</keyword>
<dbReference type="Pfam" id="PF00580">
    <property type="entry name" value="UvrD-helicase"/>
    <property type="match status" value="1"/>
</dbReference>
<organism evidence="11 12">
    <name type="scientific">Natronomonas aquatica</name>
    <dbReference type="NCBI Taxonomy" id="2841590"/>
    <lineage>
        <taxon>Archaea</taxon>
        <taxon>Methanobacteriati</taxon>
        <taxon>Methanobacteriota</taxon>
        <taxon>Stenosarchaea group</taxon>
        <taxon>Halobacteria</taxon>
        <taxon>Halobacteriales</taxon>
        <taxon>Natronomonadaceae</taxon>
        <taxon>Natronomonas</taxon>
    </lineage>
</organism>
<evidence type="ECO:0000256" key="6">
    <source>
        <dbReference type="ARBA" id="ARBA00034617"/>
    </source>
</evidence>
<dbReference type="InterPro" id="IPR000212">
    <property type="entry name" value="DNA_helicase_UvrD/REP"/>
</dbReference>
<dbReference type="SUPFAM" id="SSF52540">
    <property type="entry name" value="P-loop containing nucleoside triphosphate hydrolases"/>
    <property type="match status" value="1"/>
</dbReference>
<keyword evidence="2 9" id="KW-0378">Hydrolase</keyword>
<dbReference type="InterPro" id="IPR014016">
    <property type="entry name" value="UvrD-like_ATP-bd"/>
</dbReference>
<dbReference type="InterPro" id="IPR014017">
    <property type="entry name" value="DNA_helicase_UvrD-like_C"/>
</dbReference>
<dbReference type="EMBL" id="JAHLKM010000039">
    <property type="protein sequence ID" value="MCQ4334830.1"/>
    <property type="molecule type" value="Genomic_DNA"/>
</dbReference>
<accession>A0A9R1CVD2</accession>
<evidence type="ECO:0000256" key="4">
    <source>
        <dbReference type="ARBA" id="ARBA00022840"/>
    </source>
</evidence>
<keyword evidence="12" id="KW-1185">Reference proteome</keyword>
<dbReference type="AlphaFoldDB" id="A0A9R1CVD2"/>
<keyword evidence="4 9" id="KW-0067">ATP-binding</keyword>
<gene>
    <name evidence="11" type="ORF">KM295_15350</name>
</gene>
<dbReference type="Gene3D" id="3.40.50.300">
    <property type="entry name" value="P-loop containing nucleotide triphosphate hydrolases"/>
    <property type="match status" value="2"/>
</dbReference>
<dbReference type="PANTHER" id="PTHR11070:SF2">
    <property type="entry name" value="ATP-DEPENDENT DNA HELICASE SRS2"/>
    <property type="match status" value="1"/>
</dbReference>
<evidence type="ECO:0000256" key="1">
    <source>
        <dbReference type="ARBA" id="ARBA00022741"/>
    </source>
</evidence>
<dbReference type="InterPro" id="IPR027417">
    <property type="entry name" value="P-loop_NTPase"/>
</dbReference>
<keyword evidence="1 9" id="KW-0547">Nucleotide-binding</keyword>
<evidence type="ECO:0000256" key="9">
    <source>
        <dbReference type="PROSITE-ProRule" id="PRU00560"/>
    </source>
</evidence>
<evidence type="ECO:0000256" key="2">
    <source>
        <dbReference type="ARBA" id="ARBA00022801"/>
    </source>
</evidence>
<dbReference type="GO" id="GO:0003677">
    <property type="term" value="F:DNA binding"/>
    <property type="evidence" value="ECO:0007669"/>
    <property type="project" value="InterPro"/>
</dbReference>
<dbReference type="PROSITE" id="PS51198">
    <property type="entry name" value="UVRD_HELICASE_ATP_BIND"/>
    <property type="match status" value="1"/>
</dbReference>
<feature type="domain" description="UvrD-like helicase ATP-binding" evidence="10">
    <location>
        <begin position="1"/>
        <end position="317"/>
    </location>
</feature>
<evidence type="ECO:0000256" key="3">
    <source>
        <dbReference type="ARBA" id="ARBA00022806"/>
    </source>
</evidence>
<dbReference type="GO" id="GO:0043138">
    <property type="term" value="F:3'-5' DNA helicase activity"/>
    <property type="evidence" value="ECO:0007669"/>
    <property type="project" value="UniProtKB-EC"/>
</dbReference>
<protein>
    <recommendedName>
        <fullName evidence="7">DNA 3'-5' helicase</fullName>
        <ecNumber evidence="7">5.6.2.4</ecNumber>
    </recommendedName>
</protein>
<name>A0A9R1CVD2_9EURY</name>
<comment type="catalytic activity">
    <reaction evidence="8">
        <text>ATP + H2O = ADP + phosphate + H(+)</text>
        <dbReference type="Rhea" id="RHEA:13065"/>
        <dbReference type="ChEBI" id="CHEBI:15377"/>
        <dbReference type="ChEBI" id="CHEBI:15378"/>
        <dbReference type="ChEBI" id="CHEBI:30616"/>
        <dbReference type="ChEBI" id="CHEBI:43474"/>
        <dbReference type="ChEBI" id="CHEBI:456216"/>
        <dbReference type="EC" id="5.6.2.4"/>
    </reaction>
</comment>
<sequence>MTETHICLVHGAPGCGKTHTLLDAVEDHAANDDVGMFDVYLANFTNNGREATADDLIERGVFDLSQYPDEIGEDDLRSRCRTLHSIALQCCPEVENPQEQVITMDEEPTFYEEFCREHGLAFEAKKTNPLELIRSGRESTPRGNKLFALDQWLHAQYLPSADRLAKVTKAPVEIELANSRIRELLQAWNEYKCERMSRRFEHHDYVDICLENGYVPDVRFLGIDEFQDLSPVEYALFKLWRDSGQLDWIYIAGDVNQSIYSFRCASPFYLARTDVDERRYLTDSYRCPEAVSAVARGILEAEDSITRNIFRTAQRSHGHTPEGVARMRTATDDEGMAQAVREALDTHENPDDDEKATVYLLTRTNYQLGVLSNALQRHGVPFDAIGDKMDPWPEKVVDCLIALRALRRGTPAPQGPVDTLLDVATNSDLRKERFEGADIDRQFRVDLESDAVYFPKRVEAAFPGRSARTIVDVLDLTDYQQDMLRGALESDASPYPERIQVGTIHEAKGLQAPCVFLFTETTQNIMDRYRSGDTRAEEHRIYYVGATRASESLHVVDGFFDGPRIPIFADGLPGHATETNTEQEAAD</sequence>
<dbReference type="RefSeq" id="WP_256030991.1">
    <property type="nucleotide sequence ID" value="NZ_JAHLKM010000039.1"/>
</dbReference>
<feature type="binding site" evidence="9">
    <location>
        <begin position="11"/>
        <end position="18"/>
    </location>
    <ligand>
        <name>ATP</name>
        <dbReference type="ChEBI" id="CHEBI:30616"/>
    </ligand>
</feature>